<reference evidence="2 3" key="1">
    <citation type="journal article" date="2012" name="Genome Biol.">
        <title>The genome of the polar eukaryotic microalga coccomyxa subellipsoidea reveals traits of cold adaptation.</title>
        <authorList>
            <person name="Blanc G."/>
            <person name="Agarkova I."/>
            <person name="Grimwood J."/>
            <person name="Kuo A."/>
            <person name="Brueggeman A."/>
            <person name="Dunigan D."/>
            <person name="Gurnon J."/>
            <person name="Ladunga I."/>
            <person name="Lindquist E."/>
            <person name="Lucas S."/>
            <person name="Pangilinan J."/>
            <person name="Proschold T."/>
            <person name="Salamov A."/>
            <person name="Schmutz J."/>
            <person name="Weeks D."/>
            <person name="Yamada T."/>
            <person name="Claverie J.M."/>
            <person name="Grigoriev I."/>
            <person name="Van Etten J."/>
            <person name="Lomsadze A."/>
            <person name="Borodovsky M."/>
        </authorList>
    </citation>
    <scope>NUCLEOTIDE SEQUENCE [LARGE SCALE GENOMIC DNA]</scope>
    <source>
        <strain evidence="2 3">C-169</strain>
    </source>
</reference>
<gene>
    <name evidence="2" type="ORF">COCSUDRAFT_33446</name>
</gene>
<accession>I0YUV0</accession>
<keyword evidence="3" id="KW-1185">Reference proteome</keyword>
<keyword evidence="1" id="KW-0732">Signal</keyword>
<dbReference type="AlphaFoldDB" id="I0YUV0"/>
<comment type="caution">
    <text evidence="2">The sequence shown here is derived from an EMBL/GenBank/DDBJ whole genome shotgun (WGS) entry which is preliminary data.</text>
</comment>
<dbReference type="Proteomes" id="UP000007264">
    <property type="component" value="Unassembled WGS sequence"/>
</dbReference>
<protein>
    <recommendedName>
        <fullName evidence="4">Secreted protein</fullName>
    </recommendedName>
</protein>
<name>I0YUV0_COCSC</name>
<feature type="signal peptide" evidence="1">
    <location>
        <begin position="1"/>
        <end position="19"/>
    </location>
</feature>
<dbReference type="EMBL" id="AGSI01000010">
    <property type="protein sequence ID" value="EIE22169.1"/>
    <property type="molecule type" value="Genomic_DNA"/>
</dbReference>
<evidence type="ECO:0008006" key="4">
    <source>
        <dbReference type="Google" id="ProtNLM"/>
    </source>
</evidence>
<dbReference type="KEGG" id="csl:COCSUDRAFT_33446"/>
<sequence>MAGWVHKNTVFPMLGLCFACIRFPMPCMVCCLPSAADPLGIASALSACSVPRCPDVAVHTVPLLCSPFPGNSRGLNGILS</sequence>
<feature type="chain" id="PRO_5003636476" description="Secreted protein" evidence="1">
    <location>
        <begin position="20"/>
        <end position="80"/>
    </location>
</feature>
<proteinExistence type="predicted"/>
<evidence type="ECO:0000256" key="1">
    <source>
        <dbReference type="SAM" id="SignalP"/>
    </source>
</evidence>
<evidence type="ECO:0000313" key="3">
    <source>
        <dbReference type="Proteomes" id="UP000007264"/>
    </source>
</evidence>
<evidence type="ECO:0000313" key="2">
    <source>
        <dbReference type="EMBL" id="EIE22169.1"/>
    </source>
</evidence>
<dbReference type="RefSeq" id="XP_005646713.1">
    <property type="nucleotide sequence ID" value="XM_005646656.1"/>
</dbReference>
<organism evidence="2 3">
    <name type="scientific">Coccomyxa subellipsoidea (strain C-169)</name>
    <name type="common">Green microalga</name>
    <dbReference type="NCBI Taxonomy" id="574566"/>
    <lineage>
        <taxon>Eukaryota</taxon>
        <taxon>Viridiplantae</taxon>
        <taxon>Chlorophyta</taxon>
        <taxon>core chlorophytes</taxon>
        <taxon>Trebouxiophyceae</taxon>
        <taxon>Trebouxiophyceae incertae sedis</taxon>
        <taxon>Coccomyxaceae</taxon>
        <taxon>Coccomyxa</taxon>
        <taxon>Coccomyxa subellipsoidea</taxon>
    </lineage>
</organism>
<dbReference type="GeneID" id="17040155"/>